<comment type="caution">
    <text evidence="1">The sequence shown here is derived from an EMBL/GenBank/DDBJ whole genome shotgun (WGS) entry which is preliminary data.</text>
</comment>
<accession>A0AAV3RTG2</accession>
<evidence type="ECO:0000313" key="2">
    <source>
        <dbReference type="Proteomes" id="UP001454036"/>
    </source>
</evidence>
<protein>
    <submittedName>
        <fullName evidence="1">Uncharacterized protein</fullName>
    </submittedName>
</protein>
<gene>
    <name evidence="1" type="ORF">LIER_32296</name>
</gene>
<dbReference type="Proteomes" id="UP001454036">
    <property type="component" value="Unassembled WGS sequence"/>
</dbReference>
<dbReference type="EMBL" id="BAABME010012345">
    <property type="protein sequence ID" value="GAA0185008.1"/>
    <property type="molecule type" value="Genomic_DNA"/>
</dbReference>
<dbReference type="AlphaFoldDB" id="A0AAV3RTG2"/>
<organism evidence="1 2">
    <name type="scientific">Lithospermum erythrorhizon</name>
    <name type="common">Purple gromwell</name>
    <name type="synonym">Lithospermum officinale var. erythrorhizon</name>
    <dbReference type="NCBI Taxonomy" id="34254"/>
    <lineage>
        <taxon>Eukaryota</taxon>
        <taxon>Viridiplantae</taxon>
        <taxon>Streptophyta</taxon>
        <taxon>Embryophyta</taxon>
        <taxon>Tracheophyta</taxon>
        <taxon>Spermatophyta</taxon>
        <taxon>Magnoliopsida</taxon>
        <taxon>eudicotyledons</taxon>
        <taxon>Gunneridae</taxon>
        <taxon>Pentapetalae</taxon>
        <taxon>asterids</taxon>
        <taxon>lamiids</taxon>
        <taxon>Boraginales</taxon>
        <taxon>Boraginaceae</taxon>
        <taxon>Boraginoideae</taxon>
        <taxon>Lithospermeae</taxon>
        <taxon>Lithospermum</taxon>
    </lineage>
</organism>
<keyword evidence="2" id="KW-1185">Reference proteome</keyword>
<reference evidence="1 2" key="1">
    <citation type="submission" date="2024-01" db="EMBL/GenBank/DDBJ databases">
        <title>The complete chloroplast genome sequence of Lithospermum erythrorhizon: insights into the phylogenetic relationship among Boraginaceae species and the maternal lineages of purple gromwells.</title>
        <authorList>
            <person name="Okada T."/>
            <person name="Watanabe K."/>
        </authorList>
    </citation>
    <scope>NUCLEOTIDE SEQUENCE [LARGE SCALE GENOMIC DNA]</scope>
</reference>
<name>A0AAV3RTG2_LITER</name>
<evidence type="ECO:0000313" key="1">
    <source>
        <dbReference type="EMBL" id="GAA0185008.1"/>
    </source>
</evidence>
<proteinExistence type="predicted"/>
<sequence>MQRPYHARGPHDTGLTCSYISWSGGFLGGRSQSIRLSSVSIFPSFTSAFLLGSPCRHEALPLVDRPGSRLYRESGSCPMRFAFWAQGYAYGYFPLGIYRTPSRVSSPPPRSGWTCRLAR</sequence>